<evidence type="ECO:0000256" key="5">
    <source>
        <dbReference type="ARBA" id="ARBA00022705"/>
    </source>
</evidence>
<keyword evidence="7 12" id="KW-0863">Zinc-finger</keyword>
<dbReference type="GO" id="GO:0003677">
    <property type="term" value="F:DNA binding"/>
    <property type="evidence" value="ECO:0007669"/>
    <property type="project" value="UniProtKB-KW"/>
</dbReference>
<keyword evidence="15" id="KW-0175">Coiled coil</keyword>
<dbReference type="SUPFAM" id="SSF56731">
    <property type="entry name" value="DNA primase core"/>
    <property type="match status" value="1"/>
</dbReference>
<dbReference type="InterPro" id="IPR006171">
    <property type="entry name" value="TOPRIM_dom"/>
</dbReference>
<dbReference type="Pfam" id="PF08275">
    <property type="entry name" value="DNAG_N"/>
    <property type="match status" value="1"/>
</dbReference>
<evidence type="ECO:0000256" key="9">
    <source>
        <dbReference type="ARBA" id="ARBA00022842"/>
    </source>
</evidence>
<dbReference type="HAMAP" id="MF_00974">
    <property type="entry name" value="DNA_primase_DnaG"/>
    <property type="match status" value="1"/>
</dbReference>
<dbReference type="GO" id="GO:0005737">
    <property type="term" value="C:cytoplasm"/>
    <property type="evidence" value="ECO:0007669"/>
    <property type="project" value="TreeGrafter"/>
</dbReference>
<dbReference type="GO" id="GO:0006269">
    <property type="term" value="P:DNA replication, synthesis of primer"/>
    <property type="evidence" value="ECO:0007669"/>
    <property type="project" value="UniProtKB-UniRule"/>
</dbReference>
<dbReference type="InterPro" id="IPR030846">
    <property type="entry name" value="DnaG_bac"/>
</dbReference>
<dbReference type="GO" id="GO:1990077">
    <property type="term" value="C:primosome complex"/>
    <property type="evidence" value="ECO:0007669"/>
    <property type="project" value="UniProtKB-KW"/>
</dbReference>
<dbReference type="Gene3D" id="3.40.1360.10">
    <property type="match status" value="1"/>
</dbReference>
<comment type="subunit">
    <text evidence="12">Monomer. Interacts with DnaB.</text>
</comment>
<evidence type="ECO:0000256" key="7">
    <source>
        <dbReference type="ARBA" id="ARBA00022771"/>
    </source>
</evidence>
<keyword evidence="5 12" id="KW-0235">DNA replication</keyword>
<comment type="function">
    <text evidence="12 13">RNA polymerase that catalyzes the synthesis of short RNA molecules used as primers for DNA polymerase during DNA replication.</text>
</comment>
<dbReference type="PIRSF" id="PIRSF002811">
    <property type="entry name" value="DnaG"/>
    <property type="match status" value="1"/>
</dbReference>
<feature type="coiled-coil region" evidence="15">
    <location>
        <begin position="564"/>
        <end position="603"/>
    </location>
</feature>
<comment type="caution">
    <text evidence="17">The sequence shown here is derived from an EMBL/GenBank/DDBJ whole genome shotgun (WGS) entry which is preliminary data.</text>
</comment>
<dbReference type="Gene3D" id="3.90.580.10">
    <property type="entry name" value="Zinc finger, CHC2-type domain"/>
    <property type="match status" value="1"/>
</dbReference>
<evidence type="ECO:0000256" key="10">
    <source>
        <dbReference type="ARBA" id="ARBA00023125"/>
    </source>
</evidence>
<evidence type="ECO:0000313" key="17">
    <source>
        <dbReference type="EMBL" id="EHR36250.1"/>
    </source>
</evidence>
<dbReference type="InterPro" id="IPR050219">
    <property type="entry name" value="DnaG_primase"/>
</dbReference>
<keyword evidence="2 12" id="KW-0639">Primosome</keyword>
<reference evidence="17 18" key="1">
    <citation type="submission" date="2012-01" db="EMBL/GenBank/DDBJ databases">
        <title>The Genome Sequence of Facklamia languida CCUG 37842.</title>
        <authorList>
            <consortium name="The Broad Institute Genome Sequencing Platform"/>
            <person name="Earl A."/>
            <person name="Ward D."/>
            <person name="Feldgarden M."/>
            <person name="Gevers D."/>
            <person name="Huys G."/>
            <person name="Young S.K."/>
            <person name="Zeng Q."/>
            <person name="Gargeya S."/>
            <person name="Fitzgerald M."/>
            <person name="Haas B."/>
            <person name="Abouelleil A."/>
            <person name="Alvarado L."/>
            <person name="Arachchi H.M."/>
            <person name="Berlin A."/>
            <person name="Chapman S.B."/>
            <person name="Gearin G."/>
            <person name="Goldberg J."/>
            <person name="Griggs A."/>
            <person name="Gujja S."/>
            <person name="Hansen M."/>
            <person name="Heiman D."/>
            <person name="Howarth C."/>
            <person name="Larimer J."/>
            <person name="Lui A."/>
            <person name="MacDonald P.J.P."/>
            <person name="McCowen C."/>
            <person name="Montmayeur A."/>
            <person name="Murphy C."/>
            <person name="Neiman D."/>
            <person name="Pearson M."/>
            <person name="Priest M."/>
            <person name="Roberts A."/>
            <person name="Saif S."/>
            <person name="Shea T."/>
            <person name="Sisk P."/>
            <person name="Stolte C."/>
            <person name="Sykes S."/>
            <person name="Wortman J."/>
            <person name="Nusbaum C."/>
            <person name="Birren B."/>
        </authorList>
    </citation>
    <scope>NUCLEOTIDE SEQUENCE [LARGE SCALE GENOMIC DNA]</scope>
    <source>
        <strain evidence="17 18">CCUG 37842</strain>
    </source>
</reference>
<dbReference type="InterPro" id="IPR019475">
    <property type="entry name" value="DNA_primase_DnaB-bd"/>
</dbReference>
<organism evidence="17 18">
    <name type="scientific">Facklamia languida CCUG 37842</name>
    <dbReference type="NCBI Taxonomy" id="883113"/>
    <lineage>
        <taxon>Bacteria</taxon>
        <taxon>Bacillati</taxon>
        <taxon>Bacillota</taxon>
        <taxon>Bacilli</taxon>
        <taxon>Lactobacillales</taxon>
        <taxon>Aerococcaceae</taxon>
        <taxon>Facklamia</taxon>
    </lineage>
</organism>
<dbReference type="Pfam" id="PF13155">
    <property type="entry name" value="Toprim_2"/>
    <property type="match status" value="1"/>
</dbReference>
<accession>H3NKX2</accession>
<dbReference type="Pfam" id="PF10410">
    <property type="entry name" value="DnaB_bind"/>
    <property type="match status" value="1"/>
</dbReference>
<evidence type="ECO:0000256" key="8">
    <source>
        <dbReference type="ARBA" id="ARBA00022833"/>
    </source>
</evidence>
<dbReference type="OrthoDB" id="9803773at2"/>
<dbReference type="Gene3D" id="3.90.980.10">
    <property type="entry name" value="DNA primase, catalytic core, N-terminal domain"/>
    <property type="match status" value="1"/>
</dbReference>
<dbReference type="InterPro" id="IPR013264">
    <property type="entry name" value="DNAG_N"/>
</dbReference>
<dbReference type="InterPro" id="IPR036977">
    <property type="entry name" value="DNA_primase_Znf_CHC2"/>
</dbReference>
<evidence type="ECO:0000256" key="14">
    <source>
        <dbReference type="PIRSR" id="PIRSR002811-1"/>
    </source>
</evidence>
<dbReference type="InterPro" id="IPR037068">
    <property type="entry name" value="DNA_primase_core_N_sf"/>
</dbReference>
<evidence type="ECO:0000256" key="15">
    <source>
        <dbReference type="SAM" id="Coils"/>
    </source>
</evidence>
<dbReference type="InterPro" id="IPR002694">
    <property type="entry name" value="Znf_CHC2"/>
</dbReference>
<protein>
    <recommendedName>
        <fullName evidence="12 13">DNA primase</fullName>
        <ecNumber evidence="12">2.7.7.101</ecNumber>
    </recommendedName>
</protein>
<dbReference type="Pfam" id="PF01807">
    <property type="entry name" value="Zn_ribbon_DnaG"/>
    <property type="match status" value="1"/>
</dbReference>
<comment type="cofactor">
    <cofactor evidence="12 13 14">
        <name>Zn(2+)</name>
        <dbReference type="ChEBI" id="CHEBI:29105"/>
    </cofactor>
    <text evidence="12 13 14">Binds 1 zinc ion per monomer.</text>
</comment>
<evidence type="ECO:0000256" key="2">
    <source>
        <dbReference type="ARBA" id="ARBA00022515"/>
    </source>
</evidence>
<keyword evidence="18" id="KW-1185">Reference proteome</keyword>
<name>H3NKX2_9LACT</name>
<dbReference type="SMART" id="SM00493">
    <property type="entry name" value="TOPRIM"/>
    <property type="match status" value="1"/>
</dbReference>
<evidence type="ECO:0000256" key="1">
    <source>
        <dbReference type="ARBA" id="ARBA00022478"/>
    </source>
</evidence>
<dbReference type="PROSITE" id="PS50880">
    <property type="entry name" value="TOPRIM"/>
    <property type="match status" value="1"/>
</dbReference>
<dbReference type="STRING" id="883113.HMPREF9708_01511"/>
<dbReference type="GO" id="GO:0008270">
    <property type="term" value="F:zinc ion binding"/>
    <property type="evidence" value="ECO:0007669"/>
    <property type="project" value="UniProtKB-UniRule"/>
</dbReference>
<gene>
    <name evidence="12" type="primary">dnaG</name>
    <name evidence="17" type="ORF">HMPREF9708_01511</name>
</gene>
<evidence type="ECO:0000259" key="16">
    <source>
        <dbReference type="PROSITE" id="PS50880"/>
    </source>
</evidence>
<dbReference type="AlphaFoldDB" id="H3NKX2"/>
<dbReference type="eggNOG" id="COG0358">
    <property type="taxonomic scope" value="Bacteria"/>
</dbReference>
<feature type="domain" description="Toprim" evidence="16">
    <location>
        <begin position="262"/>
        <end position="342"/>
    </location>
</feature>
<dbReference type="CDD" id="cd03364">
    <property type="entry name" value="TOPRIM_DnaG_primases"/>
    <property type="match status" value="1"/>
</dbReference>
<comment type="catalytic activity">
    <reaction evidence="12">
        <text>ssDNA + n NTP = ssDNA/pppN(pN)n-1 hybrid + (n-1) diphosphate.</text>
        <dbReference type="EC" id="2.7.7.101"/>
    </reaction>
</comment>
<proteinExistence type="inferred from homology"/>
<evidence type="ECO:0000256" key="11">
    <source>
        <dbReference type="ARBA" id="ARBA00023163"/>
    </source>
</evidence>
<dbReference type="InterPro" id="IPR034151">
    <property type="entry name" value="TOPRIM_DnaG_bac"/>
</dbReference>
<dbReference type="Gene3D" id="1.10.860.10">
    <property type="entry name" value="DNAb Helicase, Chain A"/>
    <property type="match status" value="1"/>
</dbReference>
<keyword evidence="11 12" id="KW-0804">Transcription</keyword>
<keyword evidence="1 12" id="KW-0240">DNA-directed RNA polymerase</keyword>
<dbReference type="SMART" id="SM00400">
    <property type="entry name" value="ZnF_CHCC"/>
    <property type="match status" value="1"/>
</dbReference>
<comment type="similarity">
    <text evidence="12 13">Belongs to the DnaG primase family.</text>
</comment>
<dbReference type="GO" id="GO:0003899">
    <property type="term" value="F:DNA-directed RNA polymerase activity"/>
    <property type="evidence" value="ECO:0007669"/>
    <property type="project" value="UniProtKB-UniRule"/>
</dbReference>
<sequence length="608" mass="69523">MKIPNEVIDDLRQQVRIEEVVGQYVQLTKRGQNYVASCPFHEDRNPSFSIHSQKQIYKCFSCGRGGNVFGFIQEIDQVSFPEAVMKVAEFADYALPNLPSSGADQELAHQDRVLYQIHQKVAEFYHYYLTGTTNGQEALDYLLDRQVQAETTDTFGLGYAPDQSNLVLAYLEGEDFSQEDLIRSGIFYQSEGSSQLVDRFRGRIIFPLKSQSGKVIAFSGRIFKSNDQRSGKYVNSPETAIFHKGGLLYNLDLARSAIRKTNQALVCEGYMDVIALYQAGFENVVATMGTSLTQAHLAYLTKLAGEVVWVFDGDEPGREASNRAFDLARQFPRTQFKSIAVPQQKDPDEWLRTKGAASFRQLLDQAQTLFNFKKDYLKSQYRLEDPKQKSEYIDQLLLLLNQKGSPIENQLYLAELAKEFDLEEALLKERLVRLSDQAPSRMPARSDQPVVAPSPAQVTGLPIRSHKAYQSEKLWLGQLMFQADAWQYIQSLQELPVLYHEFSQAAFSQLADYYYQGHALPLTGIVGNIADTQVNQVLTTVMWDYQPMAYDVQIMQDCQQMIRQAFSEQEIKELKERLKKEMAQQNQDQVQDLIQRIMNLERQLKVKK</sequence>
<evidence type="ECO:0000256" key="12">
    <source>
        <dbReference type="HAMAP-Rule" id="MF_00974"/>
    </source>
</evidence>
<evidence type="ECO:0000256" key="13">
    <source>
        <dbReference type="PIRNR" id="PIRNR002811"/>
    </source>
</evidence>
<dbReference type="InterPro" id="IPR016136">
    <property type="entry name" value="DNA_helicase_N/primase_C"/>
</dbReference>
<comment type="domain">
    <text evidence="12">Contains an N-terminal zinc-binding domain, a central core domain that contains the primase activity, and a C-terminal DnaB-binding domain.</text>
</comment>
<dbReference type="PANTHER" id="PTHR30313:SF2">
    <property type="entry name" value="DNA PRIMASE"/>
    <property type="match status" value="1"/>
</dbReference>
<dbReference type="NCBIfam" id="TIGR01391">
    <property type="entry name" value="dnaG"/>
    <property type="match status" value="1"/>
</dbReference>
<evidence type="ECO:0000256" key="6">
    <source>
        <dbReference type="ARBA" id="ARBA00022723"/>
    </source>
</evidence>
<dbReference type="HOGENOM" id="CLU_013501_3_3_9"/>
<keyword evidence="3 12" id="KW-0808">Transferase</keyword>
<keyword evidence="4 12" id="KW-0548">Nucleotidyltransferase</keyword>
<keyword evidence="6 12" id="KW-0479">Metal-binding</keyword>
<feature type="zinc finger region" description="CHC2-type" evidence="12 14">
    <location>
        <begin position="38"/>
        <end position="62"/>
    </location>
</feature>
<dbReference type="PANTHER" id="PTHR30313">
    <property type="entry name" value="DNA PRIMASE"/>
    <property type="match status" value="1"/>
</dbReference>
<dbReference type="InterPro" id="IPR006295">
    <property type="entry name" value="DNA_primase_DnaG"/>
</dbReference>
<keyword evidence="9" id="KW-0460">Magnesium</keyword>
<dbReference type="EC" id="2.7.7.101" evidence="12"/>
<evidence type="ECO:0000256" key="3">
    <source>
        <dbReference type="ARBA" id="ARBA00022679"/>
    </source>
</evidence>
<dbReference type="RefSeq" id="WP_006309744.1">
    <property type="nucleotide sequence ID" value="NZ_JH601133.1"/>
</dbReference>
<dbReference type="FunFam" id="3.90.580.10:FF:000001">
    <property type="entry name" value="DNA primase"/>
    <property type="match status" value="1"/>
</dbReference>
<dbReference type="SUPFAM" id="SSF57783">
    <property type="entry name" value="Zinc beta-ribbon"/>
    <property type="match status" value="1"/>
</dbReference>
<dbReference type="Proteomes" id="UP000006190">
    <property type="component" value="Unassembled WGS sequence"/>
</dbReference>
<dbReference type="GO" id="GO:0000428">
    <property type="term" value="C:DNA-directed RNA polymerase complex"/>
    <property type="evidence" value="ECO:0007669"/>
    <property type="project" value="UniProtKB-KW"/>
</dbReference>
<evidence type="ECO:0000256" key="4">
    <source>
        <dbReference type="ARBA" id="ARBA00022695"/>
    </source>
</evidence>
<keyword evidence="10 12" id="KW-0238">DNA-binding</keyword>
<dbReference type="EMBL" id="AGEG01000016">
    <property type="protein sequence ID" value="EHR36250.1"/>
    <property type="molecule type" value="Genomic_DNA"/>
</dbReference>
<keyword evidence="8 12" id="KW-0862">Zinc</keyword>
<evidence type="ECO:0000313" key="18">
    <source>
        <dbReference type="Proteomes" id="UP000006190"/>
    </source>
</evidence>
<dbReference type="PATRIC" id="fig|883113.3.peg.1512"/>